<dbReference type="InterPro" id="IPR001024">
    <property type="entry name" value="PLAT/LH2_dom"/>
</dbReference>
<evidence type="ECO:0000313" key="3">
    <source>
        <dbReference type="EMBL" id="KAH9301257.1"/>
    </source>
</evidence>
<accession>A0AA38FGQ6</accession>
<dbReference type="EMBL" id="JAHRHJ020000009">
    <property type="protein sequence ID" value="KAH9301257.1"/>
    <property type="molecule type" value="Genomic_DNA"/>
</dbReference>
<name>A0AA38FGQ6_TAXCH</name>
<protein>
    <recommendedName>
        <fullName evidence="2">PLAT domain-containing protein</fullName>
    </recommendedName>
</protein>
<gene>
    <name evidence="3" type="ORF">KI387_012840</name>
</gene>
<reference evidence="3 4" key="1">
    <citation type="journal article" date="2021" name="Nat. Plants">
        <title>The Taxus genome provides insights into paclitaxel biosynthesis.</title>
        <authorList>
            <person name="Xiong X."/>
            <person name="Gou J."/>
            <person name="Liao Q."/>
            <person name="Li Y."/>
            <person name="Zhou Q."/>
            <person name="Bi G."/>
            <person name="Li C."/>
            <person name="Du R."/>
            <person name="Wang X."/>
            <person name="Sun T."/>
            <person name="Guo L."/>
            <person name="Liang H."/>
            <person name="Lu P."/>
            <person name="Wu Y."/>
            <person name="Zhang Z."/>
            <person name="Ro D.K."/>
            <person name="Shang Y."/>
            <person name="Huang S."/>
            <person name="Yan J."/>
        </authorList>
    </citation>
    <scope>NUCLEOTIDE SEQUENCE [LARGE SCALE GENOMIC DNA]</scope>
    <source>
        <strain evidence="3">Ta-2019</strain>
    </source>
</reference>
<dbReference type="Proteomes" id="UP000824469">
    <property type="component" value="Unassembled WGS sequence"/>
</dbReference>
<keyword evidence="4" id="KW-1185">Reference proteome</keyword>
<dbReference type="Pfam" id="PF01477">
    <property type="entry name" value="PLAT"/>
    <property type="match status" value="1"/>
</dbReference>
<evidence type="ECO:0000256" key="1">
    <source>
        <dbReference type="PROSITE-ProRule" id="PRU00152"/>
    </source>
</evidence>
<evidence type="ECO:0000259" key="2">
    <source>
        <dbReference type="PROSITE" id="PS50095"/>
    </source>
</evidence>
<dbReference type="PROSITE" id="PS50095">
    <property type="entry name" value="PLAT"/>
    <property type="match status" value="1"/>
</dbReference>
<feature type="non-terminal residue" evidence="3">
    <location>
        <position position="1"/>
    </location>
</feature>
<dbReference type="Gene3D" id="2.60.60.20">
    <property type="entry name" value="PLAT/LH2 domain"/>
    <property type="match status" value="1"/>
</dbReference>
<dbReference type="SUPFAM" id="SSF49723">
    <property type="entry name" value="Lipase/lipooxygenase domain (PLAT/LH2 domain)"/>
    <property type="match status" value="1"/>
</dbReference>
<feature type="domain" description="PLAT" evidence="2">
    <location>
        <begin position="1"/>
        <end position="106"/>
    </location>
</feature>
<comment type="caution">
    <text evidence="3">The sequence shown here is derived from an EMBL/GenBank/DDBJ whole genome shotgun (WGS) entry which is preliminary data.</text>
</comment>
<dbReference type="InterPro" id="IPR036392">
    <property type="entry name" value="PLAT/LH2_dom_sf"/>
</dbReference>
<evidence type="ECO:0000313" key="4">
    <source>
        <dbReference type="Proteomes" id="UP000824469"/>
    </source>
</evidence>
<sequence>MSKFHLFFCKCNQSKPEVAERKMCSQKRDHVKQMANCHIYIRTPGQTSIKLKWNSTLGFPGAFLIKNTHAREFFLKSLTTSIPGQGSVHFHCNSWISPSSINQNDR</sequence>
<dbReference type="AlphaFoldDB" id="A0AA38FGQ6"/>
<comment type="caution">
    <text evidence="1">Lacks conserved residue(s) required for the propagation of feature annotation.</text>
</comment>
<organism evidence="3 4">
    <name type="scientific">Taxus chinensis</name>
    <name type="common">Chinese yew</name>
    <name type="synonym">Taxus wallichiana var. chinensis</name>
    <dbReference type="NCBI Taxonomy" id="29808"/>
    <lineage>
        <taxon>Eukaryota</taxon>
        <taxon>Viridiplantae</taxon>
        <taxon>Streptophyta</taxon>
        <taxon>Embryophyta</taxon>
        <taxon>Tracheophyta</taxon>
        <taxon>Spermatophyta</taxon>
        <taxon>Pinopsida</taxon>
        <taxon>Pinidae</taxon>
        <taxon>Conifers II</taxon>
        <taxon>Cupressales</taxon>
        <taxon>Taxaceae</taxon>
        <taxon>Taxus</taxon>
    </lineage>
</organism>
<proteinExistence type="predicted"/>